<evidence type="ECO:0000313" key="3">
    <source>
        <dbReference type="EMBL" id="MFD0794957.1"/>
    </source>
</evidence>
<dbReference type="GO" id="GO:0016757">
    <property type="term" value="F:glycosyltransferase activity"/>
    <property type="evidence" value="ECO:0007669"/>
    <property type="project" value="UniProtKB-KW"/>
</dbReference>
<comment type="caution">
    <text evidence="3">The sequence shown here is derived from an EMBL/GenBank/DDBJ whole genome shotgun (WGS) entry which is preliminary data.</text>
</comment>
<dbReference type="CDD" id="cd03801">
    <property type="entry name" value="GT4_PimA-like"/>
    <property type="match status" value="1"/>
</dbReference>
<keyword evidence="4" id="KW-1185">Reference proteome</keyword>
<name>A0ABW3AV81_9SPHI</name>
<gene>
    <name evidence="3" type="ORF">ACFQZX_15150</name>
</gene>
<feature type="transmembrane region" description="Helical" evidence="2">
    <location>
        <begin position="59"/>
        <end position="80"/>
    </location>
</feature>
<proteinExistence type="predicted"/>
<accession>A0ABW3AV81</accession>
<keyword evidence="3" id="KW-0328">Glycosyltransferase</keyword>
<keyword evidence="2" id="KW-0472">Membrane</keyword>
<dbReference type="Gene3D" id="3.40.50.2000">
    <property type="entry name" value="Glycogen Phosphorylase B"/>
    <property type="match status" value="2"/>
</dbReference>
<reference evidence="4" key="1">
    <citation type="journal article" date="2019" name="Int. J. Syst. Evol. Microbiol.">
        <title>The Global Catalogue of Microorganisms (GCM) 10K type strain sequencing project: providing services to taxonomists for standard genome sequencing and annotation.</title>
        <authorList>
            <consortium name="The Broad Institute Genomics Platform"/>
            <consortium name="The Broad Institute Genome Sequencing Center for Infectious Disease"/>
            <person name="Wu L."/>
            <person name="Ma J."/>
        </authorList>
    </citation>
    <scope>NUCLEOTIDE SEQUENCE [LARGE SCALE GENOMIC DNA]</scope>
    <source>
        <strain evidence="4">CCUG 61484</strain>
    </source>
</reference>
<dbReference type="Pfam" id="PF13692">
    <property type="entry name" value="Glyco_trans_1_4"/>
    <property type="match status" value="1"/>
</dbReference>
<sequence length="369" mass="42304">MGISDKRSVIFYAPIGSTIKGYKNGGAEAGCRKTMAVLQSAGYKIILIEKPARKSFSKLGGLMFIFTLLSVWIKSVSIFLRNKHSVFHVAGFYLNQIYFENLLIKTAKFIGIKTIYEIRNGGMIEAYNEGGSRYKKFMLSTLKNADLVLCQGLDYVTFIQDHLNKPSVYYPNYILDKYISGSNPVRRFDQIQLVYFGRVVPDKNVDFIIEVCNELNIKKMPFHLDIIGGYEPSYHEQLTQRIKYYNLDNARIKFHGRMDFDMIYTYLKQAHFFVFPSKEKREGHSNSLTEAMGAGLVPVVSTAGFNESIVGESNLVVKEFDAKLYAKVISDVWESGQWQNYSDMVYHRVINNFTEDIVKHSLLNAYQNI</sequence>
<keyword evidence="1 3" id="KW-0808">Transferase</keyword>
<dbReference type="PANTHER" id="PTHR46401:SF2">
    <property type="entry name" value="GLYCOSYLTRANSFERASE WBBK-RELATED"/>
    <property type="match status" value="1"/>
</dbReference>
<dbReference type="EMBL" id="JBHTHZ010000013">
    <property type="protein sequence ID" value="MFD0794957.1"/>
    <property type="molecule type" value="Genomic_DNA"/>
</dbReference>
<dbReference type="SUPFAM" id="SSF53756">
    <property type="entry name" value="UDP-Glycosyltransferase/glycogen phosphorylase"/>
    <property type="match status" value="1"/>
</dbReference>
<evidence type="ECO:0000313" key="4">
    <source>
        <dbReference type="Proteomes" id="UP001597010"/>
    </source>
</evidence>
<dbReference type="RefSeq" id="WP_377116867.1">
    <property type="nucleotide sequence ID" value="NZ_JBHTHZ010000013.1"/>
</dbReference>
<dbReference type="EC" id="2.4.-.-" evidence="3"/>
<dbReference type="PANTHER" id="PTHR46401">
    <property type="entry name" value="GLYCOSYLTRANSFERASE WBBK-RELATED"/>
    <property type="match status" value="1"/>
</dbReference>
<protein>
    <submittedName>
        <fullName evidence="3">Glycosyltransferase family 4 protein</fullName>
        <ecNumber evidence="3">2.4.-.-</ecNumber>
    </submittedName>
</protein>
<keyword evidence="2" id="KW-0812">Transmembrane</keyword>
<evidence type="ECO:0000256" key="2">
    <source>
        <dbReference type="SAM" id="Phobius"/>
    </source>
</evidence>
<organism evidence="3 4">
    <name type="scientific">Mucilaginibacter litoreus</name>
    <dbReference type="NCBI Taxonomy" id="1048221"/>
    <lineage>
        <taxon>Bacteria</taxon>
        <taxon>Pseudomonadati</taxon>
        <taxon>Bacteroidota</taxon>
        <taxon>Sphingobacteriia</taxon>
        <taxon>Sphingobacteriales</taxon>
        <taxon>Sphingobacteriaceae</taxon>
        <taxon>Mucilaginibacter</taxon>
    </lineage>
</organism>
<evidence type="ECO:0000256" key="1">
    <source>
        <dbReference type="ARBA" id="ARBA00022679"/>
    </source>
</evidence>
<dbReference type="Proteomes" id="UP001597010">
    <property type="component" value="Unassembled WGS sequence"/>
</dbReference>
<keyword evidence="2" id="KW-1133">Transmembrane helix</keyword>